<dbReference type="InterPro" id="IPR050260">
    <property type="entry name" value="FAD-bd_OxRdtase"/>
</dbReference>
<dbReference type="Gene3D" id="3.30.390.30">
    <property type="match status" value="1"/>
</dbReference>
<evidence type="ECO:0000313" key="5">
    <source>
        <dbReference type="EMBL" id="ATW26210.1"/>
    </source>
</evidence>
<dbReference type="InterPro" id="IPR036188">
    <property type="entry name" value="FAD/NAD-bd_sf"/>
</dbReference>
<keyword evidence="6" id="KW-1185">Reference proteome</keyword>
<evidence type="ECO:0000256" key="3">
    <source>
        <dbReference type="ARBA" id="ARBA00022827"/>
    </source>
</evidence>
<dbReference type="PRINTS" id="PR00368">
    <property type="entry name" value="FADPNR"/>
</dbReference>
<dbReference type="Gene3D" id="3.50.50.60">
    <property type="entry name" value="FAD/NAD(P)-binding domain"/>
    <property type="match status" value="2"/>
</dbReference>
<dbReference type="PANTHER" id="PTHR43429">
    <property type="entry name" value="PYRIDINE NUCLEOTIDE-DISULFIDE OXIDOREDUCTASE DOMAIN-CONTAINING"/>
    <property type="match status" value="1"/>
</dbReference>
<dbReference type="AlphaFoldDB" id="A0A3G1KUX0"/>
<dbReference type="RefSeq" id="WP_148135495.1">
    <property type="nucleotide sequence ID" value="NZ_CP017634.1"/>
</dbReference>
<dbReference type="InterPro" id="IPR016156">
    <property type="entry name" value="FAD/NAD-linked_Rdtase_dimer_sf"/>
</dbReference>
<dbReference type="KEGG" id="fwa:DCMF_16835"/>
<keyword evidence="3" id="KW-0274">FAD</keyword>
<comment type="cofactor">
    <cofactor evidence="1">
        <name>FAD</name>
        <dbReference type="ChEBI" id="CHEBI:57692"/>
    </cofactor>
</comment>
<dbReference type="Pfam" id="PF07992">
    <property type="entry name" value="Pyr_redox_2"/>
    <property type="match status" value="1"/>
</dbReference>
<accession>A0A3G1KUX0</accession>
<dbReference type="PANTHER" id="PTHR43429:SF3">
    <property type="entry name" value="NITRITE REDUCTASE [NAD(P)H]"/>
    <property type="match status" value="1"/>
</dbReference>
<dbReference type="PRINTS" id="PR00411">
    <property type="entry name" value="PNDRDTASEI"/>
</dbReference>
<reference evidence="5 6" key="1">
    <citation type="submission" date="2016-10" db="EMBL/GenBank/DDBJ databases">
        <title>Complete Genome Sequence of Peptococcaceae strain DCMF.</title>
        <authorList>
            <person name="Edwards R.J."/>
            <person name="Holland S.I."/>
            <person name="Deshpande N.P."/>
            <person name="Wong Y.K."/>
            <person name="Ertan H."/>
            <person name="Manefield M."/>
            <person name="Russell T.L."/>
            <person name="Lee M.J."/>
        </authorList>
    </citation>
    <scope>NUCLEOTIDE SEQUENCE [LARGE SCALE GENOMIC DNA]</scope>
    <source>
        <strain evidence="5 6">DCMF</strain>
    </source>
</reference>
<proteinExistence type="predicted"/>
<dbReference type="InterPro" id="IPR023753">
    <property type="entry name" value="FAD/NAD-binding_dom"/>
</dbReference>
<gene>
    <name evidence="5" type="ORF">DCMF_16835</name>
</gene>
<dbReference type="SUPFAM" id="SSF51905">
    <property type="entry name" value="FAD/NAD(P)-binding domain"/>
    <property type="match status" value="2"/>
</dbReference>
<dbReference type="EMBL" id="CP017634">
    <property type="protein sequence ID" value="ATW26210.1"/>
    <property type="molecule type" value="Genomic_DNA"/>
</dbReference>
<evidence type="ECO:0000256" key="1">
    <source>
        <dbReference type="ARBA" id="ARBA00001974"/>
    </source>
</evidence>
<name>A0A3G1KUX0_FORW1</name>
<feature type="domain" description="FAD/NAD(P)-binding" evidence="4">
    <location>
        <begin position="2"/>
        <end position="304"/>
    </location>
</feature>
<dbReference type="GO" id="GO:0016491">
    <property type="term" value="F:oxidoreductase activity"/>
    <property type="evidence" value="ECO:0007669"/>
    <property type="project" value="InterPro"/>
</dbReference>
<evidence type="ECO:0000259" key="4">
    <source>
        <dbReference type="Pfam" id="PF07992"/>
    </source>
</evidence>
<evidence type="ECO:0000313" key="6">
    <source>
        <dbReference type="Proteomes" id="UP000323521"/>
    </source>
</evidence>
<dbReference type="OrthoDB" id="9807946at2"/>
<sequence>MRYCIVGNSAAGVWAAEAIRALDGNGRIDIFSEENYPAYARCLTSYYLTGTMKDEQMLIRPPDFYETYDLHLHKGEKVVQVQPDRQELYTRSEKRFAYDKLLLATGASPVLPEIPGRHLKGVFPLRTWADAKGILAYAGPGKRAVVVGGGFVSLKAAYALLQAGLSVTCIISSGSVLSQMLDREAAAMVAGVLAAHGLEIKYRTDVAAVTGRMDSVRGEVVGGVQLNTGEELPADVLIIGKGVAPNVDFLAGSGIETGQGILVNEFLQTNYADVYAAGDVALGYDLISGQRRINAIWPNAADQGTAAGKNMAGIPTVYSGSLGMNSADFYGLSVIAAGWAKGEQDQGYEVVRLYPGKNLYRKFVFQDDHLVGYILAGKTAQAGILTALVREQIPLGKMKEELKQGSIRPRFLW</sequence>
<organism evidence="5 6">
    <name type="scientific">Formimonas warabiya</name>
    <dbReference type="NCBI Taxonomy" id="1761012"/>
    <lineage>
        <taxon>Bacteria</taxon>
        <taxon>Bacillati</taxon>
        <taxon>Bacillota</taxon>
        <taxon>Clostridia</taxon>
        <taxon>Eubacteriales</taxon>
        <taxon>Peptococcaceae</taxon>
        <taxon>Candidatus Formimonas</taxon>
    </lineage>
</organism>
<protein>
    <recommendedName>
        <fullName evidence="4">FAD/NAD(P)-binding domain-containing protein</fullName>
    </recommendedName>
</protein>
<keyword evidence="2" id="KW-0285">Flavoprotein</keyword>
<evidence type="ECO:0000256" key="2">
    <source>
        <dbReference type="ARBA" id="ARBA00022630"/>
    </source>
</evidence>
<dbReference type="Proteomes" id="UP000323521">
    <property type="component" value="Chromosome"/>
</dbReference>